<sequence>MQEAFLHYLWLHKKMPITKLKTTLGLPISIINSGQHNALSGPDFFAAQVKIDNQHWAGNIEIHIKSSDWYVHNHETDPAYYNVILHVVWDHDTDVFRQDNTAIPTLELREYIDTTLLANYYKLFSKKQTWINCEKAFHEPTQFLINNWLERLYIERLERKATTISTLLKQSKNNWEAVLFIMLAKNFGLNINGEAFYTLAQSINFSIIRKLQNNVQQLEALLMGQGGLLRANSQEPYENNLFNTYQYLKTKYNLDNTHVLPVQFFKLRPPNFPTIRLSQLASIYAQNHGLLSRLIQAKTLPEFYDIFQVGCTAFWQTHYTFQTPSKASKKMLTKSFINLVIINTVVPITFSYAKAQGQDNTAEILNVMAQVPSEKNQIVSRFHTLRPLAKTAAVSQALIQLKQHYCVPNKCLECAIGNNLISK</sequence>
<gene>
    <name evidence="1" type="ORF">ACFSQP_11655</name>
</gene>
<dbReference type="RefSeq" id="WP_376894694.1">
    <property type="nucleotide sequence ID" value="NZ_JBHULS010000006.1"/>
</dbReference>
<proteinExistence type="predicted"/>
<dbReference type="EMBL" id="JBHULS010000006">
    <property type="protein sequence ID" value="MFD2552472.1"/>
    <property type="molecule type" value="Genomic_DNA"/>
</dbReference>
<dbReference type="Pfam" id="PF11013">
    <property type="entry name" value="DUF2851"/>
    <property type="match status" value="1"/>
</dbReference>
<reference evidence="2" key="1">
    <citation type="journal article" date="2019" name="Int. J. Syst. Evol. Microbiol.">
        <title>The Global Catalogue of Microorganisms (GCM) 10K type strain sequencing project: providing services to taxonomists for standard genome sequencing and annotation.</title>
        <authorList>
            <consortium name="The Broad Institute Genomics Platform"/>
            <consortium name="The Broad Institute Genome Sequencing Center for Infectious Disease"/>
            <person name="Wu L."/>
            <person name="Ma J."/>
        </authorList>
    </citation>
    <scope>NUCLEOTIDE SEQUENCE [LARGE SCALE GENOMIC DNA]</scope>
    <source>
        <strain evidence="2">KCTC 42587</strain>
    </source>
</reference>
<accession>A0ABW5KU15</accession>
<keyword evidence="2" id="KW-1185">Reference proteome</keyword>
<name>A0ABW5KU15_9FLAO</name>
<comment type="caution">
    <text evidence="1">The sequence shown here is derived from an EMBL/GenBank/DDBJ whole genome shotgun (WGS) entry which is preliminary data.</text>
</comment>
<organism evidence="1 2">
    <name type="scientific">Bizionia sediminis</name>
    <dbReference type="NCBI Taxonomy" id="1737064"/>
    <lineage>
        <taxon>Bacteria</taxon>
        <taxon>Pseudomonadati</taxon>
        <taxon>Bacteroidota</taxon>
        <taxon>Flavobacteriia</taxon>
        <taxon>Flavobacteriales</taxon>
        <taxon>Flavobacteriaceae</taxon>
        <taxon>Bizionia</taxon>
    </lineage>
</organism>
<dbReference type="Proteomes" id="UP001597472">
    <property type="component" value="Unassembled WGS sequence"/>
</dbReference>
<evidence type="ECO:0000313" key="2">
    <source>
        <dbReference type="Proteomes" id="UP001597472"/>
    </source>
</evidence>
<protein>
    <submittedName>
        <fullName evidence="1">DUF2851 family protein</fullName>
    </submittedName>
</protein>
<evidence type="ECO:0000313" key="1">
    <source>
        <dbReference type="EMBL" id="MFD2552472.1"/>
    </source>
</evidence>
<dbReference type="InterPro" id="IPR021272">
    <property type="entry name" value="DUF2851"/>
</dbReference>